<evidence type="ECO:0000256" key="1">
    <source>
        <dbReference type="SAM" id="Phobius"/>
    </source>
</evidence>
<proteinExistence type="predicted"/>
<dbReference type="Proteomes" id="UP000054995">
    <property type="component" value="Unassembled WGS sequence"/>
</dbReference>
<keyword evidence="3" id="KW-1185">Reference proteome</keyword>
<sequence length="240" mass="27182">MRCQYVGYVFFSVETAVYPICVCIFFCSVPTLLASFLPRIAYDIELGVSFSERMFSVCPLKIQFETDAIVGEIQSSANEKPGSNQRFMDEKQMPTEENIIIEITKKDGAPRTSGRLGGRGTFCTTRSNGRNDFIRILLQFNKHYRIALTKRTSRSSGALDILRIETPTGSFGRTRNTTTPRKLTDTLASVLDHLFFIGAGNRAYMRYKEYDRLDPIQQFRKGLYKSMHLSQHKVNSGPAG</sequence>
<organism evidence="2 3">
    <name type="scientific">Trichinella pseudospiralis</name>
    <name type="common">Parasitic roundworm</name>
    <dbReference type="NCBI Taxonomy" id="6337"/>
    <lineage>
        <taxon>Eukaryota</taxon>
        <taxon>Metazoa</taxon>
        <taxon>Ecdysozoa</taxon>
        <taxon>Nematoda</taxon>
        <taxon>Enoplea</taxon>
        <taxon>Dorylaimia</taxon>
        <taxon>Trichinellida</taxon>
        <taxon>Trichinellidae</taxon>
        <taxon>Trichinella</taxon>
    </lineage>
</organism>
<dbReference type="OrthoDB" id="5941565at2759"/>
<keyword evidence="1" id="KW-1133">Transmembrane helix</keyword>
<protein>
    <submittedName>
        <fullName evidence="2">Uncharacterized protein</fullName>
    </submittedName>
</protein>
<dbReference type="EMBL" id="JYDT01000103">
    <property type="protein sequence ID" value="KRY84925.1"/>
    <property type="molecule type" value="Genomic_DNA"/>
</dbReference>
<comment type="caution">
    <text evidence="2">The sequence shown here is derived from an EMBL/GenBank/DDBJ whole genome shotgun (WGS) entry which is preliminary data.</text>
</comment>
<gene>
    <name evidence="2" type="ORF">T4D_12509</name>
</gene>
<keyword evidence="1" id="KW-0472">Membrane</keyword>
<reference evidence="2 3" key="1">
    <citation type="submission" date="2015-01" db="EMBL/GenBank/DDBJ databases">
        <title>Evolution of Trichinella species and genotypes.</title>
        <authorList>
            <person name="Korhonen P.K."/>
            <person name="Edoardo P."/>
            <person name="Giuseppe L.R."/>
            <person name="Gasser R.B."/>
        </authorList>
    </citation>
    <scope>NUCLEOTIDE SEQUENCE [LARGE SCALE GENOMIC DNA]</scope>
    <source>
        <strain evidence="2">ISS470</strain>
    </source>
</reference>
<evidence type="ECO:0000313" key="3">
    <source>
        <dbReference type="Proteomes" id="UP000054995"/>
    </source>
</evidence>
<evidence type="ECO:0000313" key="2">
    <source>
        <dbReference type="EMBL" id="KRY84925.1"/>
    </source>
</evidence>
<dbReference type="AlphaFoldDB" id="A0A0V1FFU8"/>
<accession>A0A0V1FFU8</accession>
<name>A0A0V1FFU8_TRIPS</name>
<feature type="transmembrane region" description="Helical" evidence="1">
    <location>
        <begin position="16"/>
        <end position="37"/>
    </location>
</feature>
<keyword evidence="1" id="KW-0812">Transmembrane</keyword>